<sequence>MSFFKFLFLPRQLESKKPFDYDKNDYRNLRRDQLELHKSYLKEMETEENSRLIMIENKTAQLVSQTGLVFALLSLFVPFIVETVLNAHIIFRVVFIMLLIMCFLCYILAIINSLKNFNVKKFNYGYKSPMTILNHQSLSEKKFMQMEIKDALYCINNNIEMNNRKATHLIRGYHFFKFGIVSTAVLVVFLCASLLFMDSEVDENVAKQPMETQIEKEFLDNTTNSDFEKAHDSIIIDTMSKAKID</sequence>
<evidence type="ECO:0000313" key="3">
    <source>
        <dbReference type="Proteomes" id="UP000199592"/>
    </source>
</evidence>
<feature type="transmembrane region" description="Helical" evidence="1">
    <location>
        <begin position="175"/>
        <end position="197"/>
    </location>
</feature>
<feature type="transmembrane region" description="Helical" evidence="1">
    <location>
        <begin position="87"/>
        <end position="111"/>
    </location>
</feature>
<protein>
    <submittedName>
        <fullName evidence="2">Uncharacterized protein</fullName>
    </submittedName>
</protein>
<organism evidence="2 3">
    <name type="scientific">Flagellimonas zhangzhouensis</name>
    <dbReference type="NCBI Taxonomy" id="1073328"/>
    <lineage>
        <taxon>Bacteria</taxon>
        <taxon>Pseudomonadati</taxon>
        <taxon>Bacteroidota</taxon>
        <taxon>Flavobacteriia</taxon>
        <taxon>Flavobacteriales</taxon>
        <taxon>Flavobacteriaceae</taxon>
        <taxon>Flagellimonas</taxon>
    </lineage>
</organism>
<keyword evidence="1" id="KW-1133">Transmembrane helix</keyword>
<dbReference type="AlphaFoldDB" id="A0A1H2XQN8"/>
<proteinExistence type="predicted"/>
<evidence type="ECO:0000256" key="1">
    <source>
        <dbReference type="SAM" id="Phobius"/>
    </source>
</evidence>
<keyword evidence="1" id="KW-0472">Membrane</keyword>
<name>A0A1H2XQN8_9FLAO</name>
<dbReference type="Proteomes" id="UP000199592">
    <property type="component" value="Unassembled WGS sequence"/>
</dbReference>
<accession>A0A1H2XQN8</accession>
<dbReference type="EMBL" id="FNMY01000004">
    <property type="protein sequence ID" value="SDW94834.1"/>
    <property type="molecule type" value="Genomic_DNA"/>
</dbReference>
<keyword evidence="3" id="KW-1185">Reference proteome</keyword>
<reference evidence="3" key="1">
    <citation type="submission" date="2016-10" db="EMBL/GenBank/DDBJ databases">
        <authorList>
            <person name="Varghese N."/>
            <person name="Submissions S."/>
        </authorList>
    </citation>
    <scope>NUCLEOTIDE SEQUENCE [LARGE SCALE GENOMIC DNA]</scope>
    <source>
        <strain evidence="3">DSM 25030</strain>
    </source>
</reference>
<feature type="transmembrane region" description="Helical" evidence="1">
    <location>
        <begin position="62"/>
        <end position="81"/>
    </location>
</feature>
<gene>
    <name evidence="2" type="ORF">SAMN04487892_2762</name>
</gene>
<dbReference type="STRING" id="1073328.SAMN05216294_2768"/>
<keyword evidence="1" id="KW-0812">Transmembrane</keyword>
<evidence type="ECO:0000313" key="2">
    <source>
        <dbReference type="EMBL" id="SDW94834.1"/>
    </source>
</evidence>